<dbReference type="CDD" id="cd04056">
    <property type="entry name" value="Peptidases_S53"/>
    <property type="match status" value="1"/>
</dbReference>
<dbReference type="OrthoDB" id="409122at2759"/>
<dbReference type="PANTHER" id="PTHR14218:SF15">
    <property type="entry name" value="TRIPEPTIDYL-PEPTIDASE 1"/>
    <property type="match status" value="1"/>
</dbReference>
<evidence type="ECO:0000256" key="7">
    <source>
        <dbReference type="PROSITE-ProRule" id="PRU01032"/>
    </source>
</evidence>
<evidence type="ECO:0000313" key="11">
    <source>
        <dbReference type="Proteomes" id="UP000695562"/>
    </source>
</evidence>
<gene>
    <name evidence="10" type="ORF">CYY_006886</name>
</gene>
<feature type="domain" description="Peptidase S53" evidence="9">
    <location>
        <begin position="199"/>
        <end position="697"/>
    </location>
</feature>
<reference evidence="10" key="1">
    <citation type="submission" date="2020-01" db="EMBL/GenBank/DDBJ databases">
        <title>Development of genomics and gene disruption for Polysphondylium violaceum indicates a role for the polyketide synthase stlB in stalk morphogenesis.</title>
        <authorList>
            <person name="Narita B."/>
            <person name="Kawabe Y."/>
            <person name="Kin K."/>
            <person name="Saito T."/>
            <person name="Gibbs R."/>
            <person name="Kuspa A."/>
            <person name="Muzny D."/>
            <person name="Queller D."/>
            <person name="Richards S."/>
            <person name="Strassman J."/>
            <person name="Sucgang R."/>
            <person name="Worley K."/>
            <person name="Schaap P."/>
        </authorList>
    </citation>
    <scope>NUCLEOTIDE SEQUENCE</scope>
    <source>
        <strain evidence="10">QSvi11</strain>
    </source>
</reference>
<dbReference type="EMBL" id="AJWJ01000337">
    <property type="protein sequence ID" value="KAF2071802.1"/>
    <property type="molecule type" value="Genomic_DNA"/>
</dbReference>
<keyword evidence="2 7" id="KW-0479">Metal-binding</keyword>
<dbReference type="Pfam" id="PF09286">
    <property type="entry name" value="Pro-kuma_activ"/>
    <property type="match status" value="1"/>
</dbReference>
<feature type="signal peptide" evidence="8">
    <location>
        <begin position="1"/>
        <end position="18"/>
    </location>
</feature>
<feature type="chain" id="PRO_5035278632" description="Peptidase S53 domain-containing protein" evidence="8">
    <location>
        <begin position="19"/>
        <end position="697"/>
    </location>
</feature>
<dbReference type="InterPro" id="IPR030400">
    <property type="entry name" value="Sedolisin_dom"/>
</dbReference>
<keyword evidence="6" id="KW-0865">Zymogen</keyword>
<dbReference type="SMART" id="SM00944">
    <property type="entry name" value="Pro-kuma_activ"/>
    <property type="match status" value="1"/>
</dbReference>
<evidence type="ECO:0000259" key="9">
    <source>
        <dbReference type="PROSITE" id="PS51695"/>
    </source>
</evidence>
<feature type="active site" description="Charge relay system" evidence="7">
    <location>
        <position position="273"/>
    </location>
</feature>
<evidence type="ECO:0000256" key="3">
    <source>
        <dbReference type="ARBA" id="ARBA00022801"/>
    </source>
</evidence>
<feature type="binding site" evidence="7">
    <location>
        <position position="653"/>
    </location>
    <ligand>
        <name>Ca(2+)</name>
        <dbReference type="ChEBI" id="CHEBI:29108"/>
    </ligand>
</feature>
<keyword evidence="8" id="KW-0732">Signal</keyword>
<feature type="active site" description="Charge relay system" evidence="7">
    <location>
        <position position="607"/>
    </location>
</feature>
<dbReference type="CDD" id="cd11377">
    <property type="entry name" value="Pro-peptidase_S53"/>
    <property type="match status" value="1"/>
</dbReference>
<dbReference type="SUPFAM" id="SSF54897">
    <property type="entry name" value="Protease propeptides/inhibitors"/>
    <property type="match status" value="1"/>
</dbReference>
<sequence>MSKTLLLVFLGIVALAASFRHENVMIASVDSVPHHFMTIKPAVSSDSVHFKILLHQQNLDKLEALFWEVSNPKSSLYKNFLNKQQVDSLVAPSQDAVMEVAHWLIKHNIKKSEIDVNTDYIAVSTNVEKASKLFGSEFAVYQSRITKNTRVRLNGPAFVPFVVSQHIDFIVGLSDFIEDNKMVQSMRTQERMMGTASATITPAFIRKFYGVGNAIGTNGANFQSIAAFTDYFSTPALEYFDKQFNIDPATVKVIKQGQDCISQGCDSMESNLDVQYITSIGNNITTLFLSEPNGAWTLDWALDIQKQHPMPLVSSISYGWAEIEQCEITSDCSTLGVSSAQYVARTNVEFQKIGIQGSSILVSSGDDGAPSFGGASGNCPIDNSIYCPIGGCSYKSTQCSEVTITSSNGTKCFFPMGLQSNACQEVLGSDEGNAVINAYFQSQSGSCAVHLDQDSEQNYHLSTTCKCSQLKTFKKSGYTIVGYEFDESAGTVFQPDYPTSSPYVTSVGATQILTNNQEIVCSVSTGAIITGGGGFAITQAQPAYQADAVNAYLNSGAQGLPSSQYYNASNRAYPDITLVGHAYQIGYTKGQNTEQCPCAITSVDGTSCSSPTLAGLISLINDKLLNAGHKQLGFLNPLLYQAAAAQPNVFNDITSGNNNCNRAYCCEYGFPATKGYDAASGLGSLNFANFESYVFNN</sequence>
<dbReference type="InterPro" id="IPR015366">
    <property type="entry name" value="S53_propep"/>
</dbReference>
<protein>
    <recommendedName>
        <fullName evidence="9">Peptidase S53 domain-containing protein</fullName>
    </recommendedName>
</protein>
<evidence type="ECO:0000256" key="1">
    <source>
        <dbReference type="ARBA" id="ARBA00022670"/>
    </source>
</evidence>
<dbReference type="FunFam" id="3.40.50.200:FF:000040">
    <property type="entry name" value="Predicted protein"/>
    <property type="match status" value="1"/>
</dbReference>
<accession>A0A8J4PPK2</accession>
<keyword evidence="3 7" id="KW-0378">Hydrolase</keyword>
<evidence type="ECO:0000313" key="10">
    <source>
        <dbReference type="EMBL" id="KAF2071802.1"/>
    </source>
</evidence>
<dbReference type="GO" id="GO:0046872">
    <property type="term" value="F:metal ion binding"/>
    <property type="evidence" value="ECO:0007669"/>
    <property type="project" value="UniProtKB-UniRule"/>
</dbReference>
<dbReference type="Proteomes" id="UP000695562">
    <property type="component" value="Unassembled WGS sequence"/>
</dbReference>
<comment type="cofactor">
    <cofactor evidence="7">
        <name>Ca(2+)</name>
        <dbReference type="ChEBI" id="CHEBI:29108"/>
    </cofactor>
    <text evidence="7">Binds 1 Ca(2+) ion per subunit.</text>
</comment>
<feature type="binding site" evidence="7">
    <location>
        <position position="652"/>
    </location>
    <ligand>
        <name>Ca(2+)</name>
        <dbReference type="ChEBI" id="CHEBI:29108"/>
    </ligand>
</feature>
<dbReference type="InterPro" id="IPR050819">
    <property type="entry name" value="Tripeptidyl-peptidase_I"/>
</dbReference>
<comment type="caution">
    <text evidence="10">The sequence shown here is derived from an EMBL/GenBank/DDBJ whole genome shotgun (WGS) entry which is preliminary data.</text>
</comment>
<evidence type="ECO:0000256" key="8">
    <source>
        <dbReference type="SAM" id="SignalP"/>
    </source>
</evidence>
<dbReference type="GO" id="GO:0008240">
    <property type="term" value="F:tripeptidyl-peptidase activity"/>
    <property type="evidence" value="ECO:0007669"/>
    <property type="project" value="TreeGrafter"/>
</dbReference>
<keyword evidence="5 7" id="KW-0106">Calcium</keyword>
<dbReference type="GO" id="GO:0006508">
    <property type="term" value="P:proteolysis"/>
    <property type="evidence" value="ECO:0007669"/>
    <property type="project" value="UniProtKB-KW"/>
</dbReference>
<keyword evidence="1 7" id="KW-0645">Protease</keyword>
<dbReference type="Gene3D" id="3.40.50.200">
    <property type="entry name" value="Peptidase S8/S53 domain"/>
    <property type="match status" value="2"/>
</dbReference>
<name>A0A8J4PPK2_9MYCE</name>
<proteinExistence type="predicted"/>
<evidence type="ECO:0000256" key="4">
    <source>
        <dbReference type="ARBA" id="ARBA00022825"/>
    </source>
</evidence>
<keyword evidence="4 7" id="KW-0720">Serine protease</keyword>
<dbReference type="GO" id="GO:0004252">
    <property type="term" value="F:serine-type endopeptidase activity"/>
    <property type="evidence" value="ECO:0007669"/>
    <property type="project" value="UniProtKB-UniRule"/>
</dbReference>
<feature type="binding site" evidence="7">
    <location>
        <position position="675"/>
    </location>
    <ligand>
        <name>Ca(2+)</name>
        <dbReference type="ChEBI" id="CHEBI:29108"/>
    </ligand>
</feature>
<evidence type="ECO:0000256" key="5">
    <source>
        <dbReference type="ARBA" id="ARBA00022837"/>
    </source>
</evidence>
<evidence type="ECO:0000256" key="2">
    <source>
        <dbReference type="ARBA" id="ARBA00022723"/>
    </source>
</evidence>
<organism evidence="10 11">
    <name type="scientific">Polysphondylium violaceum</name>
    <dbReference type="NCBI Taxonomy" id="133409"/>
    <lineage>
        <taxon>Eukaryota</taxon>
        <taxon>Amoebozoa</taxon>
        <taxon>Evosea</taxon>
        <taxon>Eumycetozoa</taxon>
        <taxon>Dictyostelia</taxon>
        <taxon>Dictyosteliales</taxon>
        <taxon>Dictyosteliaceae</taxon>
        <taxon>Polysphondylium</taxon>
    </lineage>
</organism>
<dbReference type="AlphaFoldDB" id="A0A8J4PPK2"/>
<dbReference type="PROSITE" id="PS51695">
    <property type="entry name" value="SEDOLISIN"/>
    <property type="match status" value="1"/>
</dbReference>
<evidence type="ECO:0000256" key="6">
    <source>
        <dbReference type="ARBA" id="ARBA00023145"/>
    </source>
</evidence>
<dbReference type="PANTHER" id="PTHR14218">
    <property type="entry name" value="PROTEASE S8 TRIPEPTIDYL PEPTIDASE I CLN2"/>
    <property type="match status" value="1"/>
</dbReference>
<keyword evidence="11" id="KW-1185">Reference proteome</keyword>
<dbReference type="SUPFAM" id="SSF52743">
    <property type="entry name" value="Subtilisin-like"/>
    <property type="match status" value="1"/>
</dbReference>
<feature type="active site" description="Charge relay system" evidence="7">
    <location>
        <position position="269"/>
    </location>
</feature>
<feature type="binding site" evidence="7">
    <location>
        <position position="677"/>
    </location>
    <ligand>
        <name>Ca(2+)</name>
        <dbReference type="ChEBI" id="CHEBI:29108"/>
    </ligand>
</feature>
<dbReference type="InterPro" id="IPR036852">
    <property type="entry name" value="Peptidase_S8/S53_dom_sf"/>
</dbReference>